<comment type="subcellular location">
    <subcellularLocation>
        <location evidence="1">Membrane</location>
        <topology evidence="1">Multi-pass membrane protein</topology>
    </subcellularLocation>
</comment>
<evidence type="ECO:0000256" key="4">
    <source>
        <dbReference type="ARBA" id="ARBA00022989"/>
    </source>
</evidence>
<name>A0A8K0ICS9_COCNU</name>
<feature type="region of interest" description="Disordered" evidence="6">
    <location>
        <begin position="592"/>
        <end position="615"/>
    </location>
</feature>
<evidence type="ECO:0000256" key="5">
    <source>
        <dbReference type="ARBA" id="ARBA00023136"/>
    </source>
</evidence>
<comment type="caution">
    <text evidence="8">The sequence shown here is derived from an EMBL/GenBank/DDBJ whole genome shotgun (WGS) entry which is preliminary data.</text>
</comment>
<evidence type="ECO:0000256" key="7">
    <source>
        <dbReference type="SAM" id="Phobius"/>
    </source>
</evidence>
<dbReference type="Gene3D" id="1.20.1250.20">
    <property type="entry name" value="MFS general substrate transporter like domains"/>
    <property type="match status" value="1"/>
</dbReference>
<evidence type="ECO:0000256" key="1">
    <source>
        <dbReference type="ARBA" id="ARBA00004141"/>
    </source>
</evidence>
<dbReference type="EMBL" id="CM017877">
    <property type="protein sequence ID" value="KAG1347525.1"/>
    <property type="molecule type" value="Genomic_DNA"/>
</dbReference>
<feature type="transmembrane region" description="Helical" evidence="7">
    <location>
        <begin position="558"/>
        <end position="581"/>
    </location>
</feature>
<dbReference type="GO" id="GO:0022857">
    <property type="term" value="F:transmembrane transporter activity"/>
    <property type="evidence" value="ECO:0007669"/>
    <property type="project" value="InterPro"/>
</dbReference>
<evidence type="ECO:0000256" key="2">
    <source>
        <dbReference type="ARBA" id="ARBA00005982"/>
    </source>
</evidence>
<dbReference type="Proteomes" id="UP000797356">
    <property type="component" value="Chromosome 6"/>
</dbReference>
<evidence type="ECO:0000313" key="8">
    <source>
        <dbReference type="EMBL" id="KAG1347525.1"/>
    </source>
</evidence>
<dbReference type="PANTHER" id="PTHR11654">
    <property type="entry name" value="OLIGOPEPTIDE TRANSPORTER-RELATED"/>
    <property type="match status" value="1"/>
</dbReference>
<dbReference type="CDD" id="cd17416">
    <property type="entry name" value="MFS_NPF1_2"/>
    <property type="match status" value="1"/>
</dbReference>
<gene>
    <name evidence="8" type="ORF">COCNU_06G013540</name>
</gene>
<feature type="transmembrane region" description="Helical" evidence="7">
    <location>
        <begin position="515"/>
        <end position="538"/>
    </location>
</feature>
<feature type="transmembrane region" description="Helical" evidence="7">
    <location>
        <begin position="396"/>
        <end position="416"/>
    </location>
</feature>
<dbReference type="Pfam" id="PF00854">
    <property type="entry name" value="PTR2"/>
    <property type="match status" value="1"/>
</dbReference>
<dbReference type="SUPFAM" id="SSF103473">
    <property type="entry name" value="MFS general substrate transporter"/>
    <property type="match status" value="1"/>
</dbReference>
<feature type="transmembrane region" description="Helical" evidence="7">
    <location>
        <begin position="355"/>
        <end position="376"/>
    </location>
</feature>
<dbReference type="InterPro" id="IPR000109">
    <property type="entry name" value="POT_fam"/>
</dbReference>
<feature type="transmembrane region" description="Helical" evidence="7">
    <location>
        <begin position="436"/>
        <end position="457"/>
    </location>
</feature>
<feature type="transmembrane region" description="Helical" evidence="7">
    <location>
        <begin position="233"/>
        <end position="252"/>
    </location>
</feature>
<feature type="transmembrane region" description="Helical" evidence="7">
    <location>
        <begin position="206"/>
        <end position="226"/>
    </location>
</feature>
<dbReference type="GO" id="GO:0016020">
    <property type="term" value="C:membrane"/>
    <property type="evidence" value="ECO:0007669"/>
    <property type="project" value="UniProtKB-SubCell"/>
</dbReference>
<evidence type="ECO:0000256" key="6">
    <source>
        <dbReference type="SAM" id="MobiDB-lite"/>
    </source>
</evidence>
<evidence type="ECO:0000313" key="9">
    <source>
        <dbReference type="Proteomes" id="UP000797356"/>
    </source>
</evidence>
<accession>A0A8K0ICS9</accession>
<evidence type="ECO:0000256" key="3">
    <source>
        <dbReference type="ARBA" id="ARBA00022692"/>
    </source>
</evidence>
<feature type="transmembrane region" description="Helical" evidence="7">
    <location>
        <begin position="115"/>
        <end position="135"/>
    </location>
</feature>
<dbReference type="AlphaFoldDB" id="A0A8K0ICS9"/>
<keyword evidence="9" id="KW-1185">Reference proteome</keyword>
<sequence>MKKSWRRFFMDCLKCSPSTPKEVVAVDGEDNNVQVVERRKPGGWKCMPYIIGNETFERVASYGLTANFTVYLVSRYHMKQVAAANFVNVYSGVANSAPLLGAFISDAYWGRFRTLAYASVASLLGMVVMTLTAAIPQLRPANCSPADEEAGQCVGPTRPQLGVLILSLALMSVGSGGIRPCNLPFGVDQFDKTIESGRRGLASFFNWYYCTSTAAIILAMTLIVYIQSSVSWPVGFGIPAGLMVISITLFFLGMRLYVYVPAEGSVFSGIAQVFVAAYRKRRLELPAKDDVVGRERMLYDPPTASHRVMKLPLTPQFSFLNKAAVVCEGDRKEDGTPANSWSLCSVQQIEEVKCLIRILPVWPAGLACFVALAQQWTFVILQCLKMDRHVGPHFQIPSASVPIVALLALTLFIPIYDRLFVPLARRFTGIESGITLLQRQGAGIVMAASSMVVAGVVERMRRDSAVAHGGLYGSSPLSALWLAPQLVLMGIAEAFNAVGQVEFYNRQFPEHMQTIAGAFFTCSLAGASYLSAILVAAVGKYTRWLEDDNNMNANRLDYFYYLIAVLEVVNTLYFLVAAHFYRYKGATSTMEVEPKEGSEEGEPARAQGSTGEIIC</sequence>
<reference evidence="8" key="1">
    <citation type="journal article" date="2017" name="Gigascience">
        <title>The genome draft of coconut (Cocos nucifera).</title>
        <authorList>
            <person name="Xiao Y."/>
            <person name="Xu P."/>
            <person name="Fan H."/>
            <person name="Baudouin L."/>
            <person name="Xia W."/>
            <person name="Bocs S."/>
            <person name="Xu J."/>
            <person name="Li Q."/>
            <person name="Guo A."/>
            <person name="Zhou L."/>
            <person name="Li J."/>
            <person name="Wu Y."/>
            <person name="Ma Z."/>
            <person name="Armero A."/>
            <person name="Issali A.E."/>
            <person name="Liu N."/>
            <person name="Peng M."/>
            <person name="Yang Y."/>
        </authorList>
    </citation>
    <scope>NUCLEOTIDE SEQUENCE</scope>
    <source>
        <tissue evidence="8">Spear leaf of Hainan Tall coconut</tissue>
    </source>
</reference>
<keyword evidence="3 7" id="KW-0812">Transmembrane</keyword>
<reference evidence="8" key="2">
    <citation type="submission" date="2019-07" db="EMBL/GenBank/DDBJ databases">
        <authorList>
            <person name="Yang Y."/>
            <person name="Bocs S."/>
            <person name="Baudouin L."/>
        </authorList>
    </citation>
    <scope>NUCLEOTIDE SEQUENCE</scope>
    <source>
        <tissue evidence="8">Spear leaf of Hainan Tall coconut</tissue>
    </source>
</reference>
<proteinExistence type="inferred from homology"/>
<dbReference type="OrthoDB" id="8904098at2759"/>
<comment type="similarity">
    <text evidence="2">Belongs to the major facilitator superfamily. Proton-dependent oligopeptide transporter (POT/PTR) (TC 2.A.17) family.</text>
</comment>
<feature type="transmembrane region" description="Helical" evidence="7">
    <location>
        <begin position="477"/>
        <end position="495"/>
    </location>
</feature>
<keyword evidence="4 7" id="KW-1133">Transmembrane helix</keyword>
<dbReference type="InterPro" id="IPR036259">
    <property type="entry name" value="MFS_trans_sf"/>
</dbReference>
<protein>
    <submittedName>
        <fullName evidence="8">Protein NRT1/ PTR FAMILY 2.13</fullName>
    </submittedName>
</protein>
<keyword evidence="5 7" id="KW-0472">Membrane</keyword>
<organism evidence="8 9">
    <name type="scientific">Cocos nucifera</name>
    <name type="common">Coconut palm</name>
    <dbReference type="NCBI Taxonomy" id="13894"/>
    <lineage>
        <taxon>Eukaryota</taxon>
        <taxon>Viridiplantae</taxon>
        <taxon>Streptophyta</taxon>
        <taxon>Embryophyta</taxon>
        <taxon>Tracheophyta</taxon>
        <taxon>Spermatophyta</taxon>
        <taxon>Magnoliopsida</taxon>
        <taxon>Liliopsida</taxon>
        <taxon>Arecaceae</taxon>
        <taxon>Arecoideae</taxon>
        <taxon>Cocoseae</taxon>
        <taxon>Attaleinae</taxon>
        <taxon>Cocos</taxon>
    </lineage>
</organism>